<sequence length="292" mass="32726">MSDNKKSEEKVEDSELNDLLDSALEDFNKSSTLDVKDDDETASKTVPLSNAEETASADIDNLWTQDFIKHAADQFEKNFQNLMQNGSESELGASFQKMAQTVANAIVDGETTDGEPTSADFQSAIAQALKDLSVTSENLQNEPDLASMFGQMNLEEGAGDILPFMQGMMQSLLSKDILYPSLKELVDKYPEWLEQKRDTLPSADLQRYTKQLELMQKICNELEKEKDTDSEEIKKRRFEMILSLMQDMQTYGQPPEELIGEHPALLQFDSEGNPIIPPLPPGVEIPQNCCIM</sequence>
<evidence type="ECO:0000313" key="5">
    <source>
        <dbReference type="EMBL" id="KAF7412339.1"/>
    </source>
</evidence>
<evidence type="ECO:0000313" key="6">
    <source>
        <dbReference type="Proteomes" id="UP000614350"/>
    </source>
</evidence>
<reference evidence="5" key="1">
    <citation type="journal article" date="2020" name="G3 (Bethesda)">
        <title>High-Quality Assemblies for Three Invasive Social Wasps from the &lt;i&gt;Vespula&lt;/i&gt; Genus.</title>
        <authorList>
            <person name="Harrop T.W.R."/>
            <person name="Guhlin J."/>
            <person name="McLaughlin G.M."/>
            <person name="Permina E."/>
            <person name="Stockwell P."/>
            <person name="Gilligan J."/>
            <person name="Le Lec M.F."/>
            <person name="Gruber M.A.M."/>
            <person name="Quinn O."/>
            <person name="Lovegrove M."/>
            <person name="Duncan E.J."/>
            <person name="Remnant E.J."/>
            <person name="Van Eeckhoven J."/>
            <person name="Graham B."/>
            <person name="Knapp R.A."/>
            <person name="Langford K.W."/>
            <person name="Kronenberg Z."/>
            <person name="Press M.O."/>
            <person name="Eacker S.M."/>
            <person name="Wilson-Rankin E.E."/>
            <person name="Purcell J."/>
            <person name="Lester P.J."/>
            <person name="Dearden P.K."/>
        </authorList>
    </citation>
    <scope>NUCLEOTIDE SEQUENCE</scope>
    <source>
        <strain evidence="5">Marl-1</strain>
    </source>
</reference>
<organism evidence="5 6">
    <name type="scientific">Vespula vulgaris</name>
    <name type="common">Yellow jacket</name>
    <name type="synonym">Wasp</name>
    <dbReference type="NCBI Taxonomy" id="7454"/>
    <lineage>
        <taxon>Eukaryota</taxon>
        <taxon>Metazoa</taxon>
        <taxon>Ecdysozoa</taxon>
        <taxon>Arthropoda</taxon>
        <taxon>Hexapoda</taxon>
        <taxon>Insecta</taxon>
        <taxon>Pterygota</taxon>
        <taxon>Neoptera</taxon>
        <taxon>Endopterygota</taxon>
        <taxon>Hymenoptera</taxon>
        <taxon>Apocrita</taxon>
        <taxon>Aculeata</taxon>
        <taxon>Vespoidea</taxon>
        <taxon>Vespidae</taxon>
        <taxon>Vespinae</taxon>
        <taxon>Vespula</taxon>
    </lineage>
</organism>
<dbReference type="GO" id="GO:0045046">
    <property type="term" value="P:protein import into peroxisome membrane"/>
    <property type="evidence" value="ECO:0007669"/>
    <property type="project" value="TreeGrafter"/>
</dbReference>
<dbReference type="GO" id="GO:0005778">
    <property type="term" value="C:peroxisomal membrane"/>
    <property type="evidence" value="ECO:0007669"/>
    <property type="project" value="TreeGrafter"/>
</dbReference>
<evidence type="ECO:0000256" key="1">
    <source>
        <dbReference type="ARBA" id="ARBA00006326"/>
    </source>
</evidence>
<dbReference type="AlphaFoldDB" id="A0A834NLH3"/>
<dbReference type="Pfam" id="PF04614">
    <property type="entry name" value="Pex19"/>
    <property type="match status" value="1"/>
</dbReference>
<gene>
    <name evidence="5" type="ORF">HZH66_001235</name>
</gene>
<dbReference type="PANTHER" id="PTHR12774:SF2">
    <property type="entry name" value="PEROXISOMAL BIOGENESIS FACTOR 19"/>
    <property type="match status" value="1"/>
</dbReference>
<feature type="coiled-coil region" evidence="3">
    <location>
        <begin position="205"/>
        <end position="232"/>
    </location>
</feature>
<protein>
    <recommendedName>
        <fullName evidence="2">Peroxin-19</fullName>
    </recommendedName>
</protein>
<accession>A0A834NLH3</accession>
<dbReference type="InterPro" id="IPR038322">
    <property type="entry name" value="Pex19_C_sf"/>
</dbReference>
<dbReference type="Proteomes" id="UP000614350">
    <property type="component" value="Unassembled WGS sequence"/>
</dbReference>
<keyword evidence="6" id="KW-1185">Reference proteome</keyword>
<feature type="region of interest" description="Disordered" evidence="4">
    <location>
        <begin position="29"/>
        <end position="49"/>
    </location>
</feature>
<evidence type="ECO:0000256" key="4">
    <source>
        <dbReference type="SAM" id="MobiDB-lite"/>
    </source>
</evidence>
<proteinExistence type="inferred from homology"/>
<dbReference type="InterPro" id="IPR006708">
    <property type="entry name" value="Pex19"/>
</dbReference>
<dbReference type="GO" id="GO:0033328">
    <property type="term" value="F:peroxisome membrane targeting sequence binding"/>
    <property type="evidence" value="ECO:0007669"/>
    <property type="project" value="TreeGrafter"/>
</dbReference>
<name>A0A834NLH3_VESVU</name>
<comment type="caution">
    <text evidence="5">The sequence shown here is derived from an EMBL/GenBank/DDBJ whole genome shotgun (WGS) entry which is preliminary data.</text>
</comment>
<evidence type="ECO:0000256" key="3">
    <source>
        <dbReference type="SAM" id="Coils"/>
    </source>
</evidence>
<dbReference type="PANTHER" id="PTHR12774">
    <property type="entry name" value="PEROXISOMAL BIOGENESIS FACTOR 19"/>
    <property type="match status" value="1"/>
</dbReference>
<evidence type="ECO:0000256" key="2">
    <source>
        <dbReference type="ARBA" id="ARBA00029688"/>
    </source>
</evidence>
<dbReference type="Gene3D" id="1.20.120.900">
    <property type="entry name" value="Pex19, mPTS binding domain"/>
    <property type="match status" value="1"/>
</dbReference>
<keyword evidence="3" id="KW-0175">Coiled coil</keyword>
<comment type="similarity">
    <text evidence="1">Belongs to the peroxin-19 family.</text>
</comment>
<dbReference type="EMBL" id="JACSEA010000001">
    <property type="protein sequence ID" value="KAF7412339.1"/>
    <property type="molecule type" value="Genomic_DNA"/>
</dbReference>